<feature type="signal peptide" evidence="1">
    <location>
        <begin position="1"/>
        <end position="17"/>
    </location>
</feature>
<evidence type="ECO:0000313" key="3">
    <source>
        <dbReference type="Proteomes" id="UP000501690"/>
    </source>
</evidence>
<accession>A0A4D6MRG1</accession>
<sequence length="64" mass="7219">MVKIFIATLLLALVSQGYNQCYLSDIHVTQSATGHKVNGKPEWTQPWCSKHQSMSGQQIMLDKK</sequence>
<dbReference type="Proteomes" id="UP000501690">
    <property type="component" value="Linkage Group LG8"/>
</dbReference>
<evidence type="ECO:0008006" key="4">
    <source>
        <dbReference type="Google" id="ProtNLM"/>
    </source>
</evidence>
<protein>
    <recommendedName>
        <fullName evidence="4">Secreted protein</fullName>
    </recommendedName>
</protein>
<reference evidence="2 3" key="1">
    <citation type="submission" date="2019-04" db="EMBL/GenBank/DDBJ databases">
        <title>An improved genome assembly and genetic linkage map for asparagus bean, Vigna unguiculata ssp. sesquipedialis.</title>
        <authorList>
            <person name="Xia Q."/>
            <person name="Zhang R."/>
            <person name="Dong Y."/>
        </authorList>
    </citation>
    <scope>NUCLEOTIDE SEQUENCE [LARGE SCALE GENOMIC DNA]</scope>
    <source>
        <tissue evidence="2">Leaf</tissue>
    </source>
</reference>
<name>A0A4D6MRG1_VIGUN</name>
<keyword evidence="1" id="KW-0732">Signal</keyword>
<feature type="chain" id="PRO_5020031094" description="Secreted protein" evidence="1">
    <location>
        <begin position="18"/>
        <end position="64"/>
    </location>
</feature>
<proteinExistence type="predicted"/>
<organism evidence="2 3">
    <name type="scientific">Vigna unguiculata</name>
    <name type="common">Cowpea</name>
    <dbReference type="NCBI Taxonomy" id="3917"/>
    <lineage>
        <taxon>Eukaryota</taxon>
        <taxon>Viridiplantae</taxon>
        <taxon>Streptophyta</taxon>
        <taxon>Embryophyta</taxon>
        <taxon>Tracheophyta</taxon>
        <taxon>Spermatophyta</taxon>
        <taxon>Magnoliopsida</taxon>
        <taxon>eudicotyledons</taxon>
        <taxon>Gunneridae</taxon>
        <taxon>Pentapetalae</taxon>
        <taxon>rosids</taxon>
        <taxon>fabids</taxon>
        <taxon>Fabales</taxon>
        <taxon>Fabaceae</taxon>
        <taxon>Papilionoideae</taxon>
        <taxon>50 kb inversion clade</taxon>
        <taxon>NPAAA clade</taxon>
        <taxon>indigoferoid/millettioid clade</taxon>
        <taxon>Phaseoleae</taxon>
        <taxon>Vigna</taxon>
    </lineage>
</organism>
<gene>
    <name evidence="2" type="ORF">DEO72_LG8g1663</name>
</gene>
<dbReference type="AlphaFoldDB" id="A0A4D6MRG1"/>
<evidence type="ECO:0000313" key="2">
    <source>
        <dbReference type="EMBL" id="QCE03638.1"/>
    </source>
</evidence>
<evidence type="ECO:0000256" key="1">
    <source>
        <dbReference type="SAM" id="SignalP"/>
    </source>
</evidence>
<keyword evidence="3" id="KW-1185">Reference proteome</keyword>
<dbReference type="EMBL" id="CP039352">
    <property type="protein sequence ID" value="QCE03638.1"/>
    <property type="molecule type" value="Genomic_DNA"/>
</dbReference>